<evidence type="ECO:0000259" key="1">
    <source>
        <dbReference type="PROSITE" id="PS50011"/>
    </source>
</evidence>
<dbReference type="Gene3D" id="1.10.510.10">
    <property type="entry name" value="Transferase(Phosphotransferase) domain 1"/>
    <property type="match status" value="1"/>
</dbReference>
<dbReference type="PROSITE" id="PS00108">
    <property type="entry name" value="PROTEIN_KINASE_ST"/>
    <property type="match status" value="1"/>
</dbReference>
<sequence length="202" mass="22881">IWLTLRHPNILQFLGANTFDETPFLVMPYVPYNARQFLQQQPTFDPVYILRDVSLGLQFLHSRKICHGDIKGINILVEESGKSLLCDFGLARIKSDVTSRTAQVGMAPIIAGSRNWMAPELMAGSLQKMPSDIYSFGMTLYELYADENPLSNIAITDFIELVFQMGTRPDRPDIEEVPKLCDSLWTLAEQCWLQDPKARPTA</sequence>
<dbReference type="AlphaFoldDB" id="A0AAD7HSV2"/>
<dbReference type="Pfam" id="PF07714">
    <property type="entry name" value="PK_Tyr_Ser-Thr"/>
    <property type="match status" value="1"/>
</dbReference>
<dbReference type="Proteomes" id="UP001215280">
    <property type="component" value="Unassembled WGS sequence"/>
</dbReference>
<organism evidence="2 3">
    <name type="scientific">Mycena maculata</name>
    <dbReference type="NCBI Taxonomy" id="230809"/>
    <lineage>
        <taxon>Eukaryota</taxon>
        <taxon>Fungi</taxon>
        <taxon>Dikarya</taxon>
        <taxon>Basidiomycota</taxon>
        <taxon>Agaricomycotina</taxon>
        <taxon>Agaricomycetes</taxon>
        <taxon>Agaricomycetidae</taxon>
        <taxon>Agaricales</taxon>
        <taxon>Marasmiineae</taxon>
        <taxon>Mycenaceae</taxon>
        <taxon>Mycena</taxon>
    </lineage>
</organism>
<dbReference type="SUPFAM" id="SSF56112">
    <property type="entry name" value="Protein kinase-like (PK-like)"/>
    <property type="match status" value="1"/>
</dbReference>
<keyword evidence="2" id="KW-0808">Transferase</keyword>
<feature type="domain" description="Protein kinase" evidence="1">
    <location>
        <begin position="1"/>
        <end position="202"/>
    </location>
</feature>
<feature type="non-terminal residue" evidence="2">
    <location>
        <position position="1"/>
    </location>
</feature>
<dbReference type="GO" id="GO:0004674">
    <property type="term" value="F:protein serine/threonine kinase activity"/>
    <property type="evidence" value="ECO:0007669"/>
    <property type="project" value="TreeGrafter"/>
</dbReference>
<keyword evidence="2" id="KW-0418">Kinase</keyword>
<comment type="caution">
    <text evidence="2">The sequence shown here is derived from an EMBL/GenBank/DDBJ whole genome shotgun (WGS) entry which is preliminary data.</text>
</comment>
<reference evidence="2" key="1">
    <citation type="submission" date="2023-03" db="EMBL/GenBank/DDBJ databases">
        <title>Massive genome expansion in bonnet fungi (Mycena s.s.) driven by repeated elements and novel gene families across ecological guilds.</title>
        <authorList>
            <consortium name="Lawrence Berkeley National Laboratory"/>
            <person name="Harder C.B."/>
            <person name="Miyauchi S."/>
            <person name="Viragh M."/>
            <person name="Kuo A."/>
            <person name="Thoen E."/>
            <person name="Andreopoulos B."/>
            <person name="Lu D."/>
            <person name="Skrede I."/>
            <person name="Drula E."/>
            <person name="Henrissat B."/>
            <person name="Morin E."/>
            <person name="Kohler A."/>
            <person name="Barry K."/>
            <person name="LaButti K."/>
            <person name="Morin E."/>
            <person name="Salamov A."/>
            <person name="Lipzen A."/>
            <person name="Mereny Z."/>
            <person name="Hegedus B."/>
            <person name="Baldrian P."/>
            <person name="Stursova M."/>
            <person name="Weitz H."/>
            <person name="Taylor A."/>
            <person name="Grigoriev I.V."/>
            <person name="Nagy L.G."/>
            <person name="Martin F."/>
            <person name="Kauserud H."/>
        </authorList>
    </citation>
    <scope>NUCLEOTIDE SEQUENCE</scope>
    <source>
        <strain evidence="2">CBHHK188m</strain>
    </source>
</reference>
<dbReference type="PANTHER" id="PTHR44329">
    <property type="entry name" value="SERINE/THREONINE-PROTEIN KINASE TNNI3K-RELATED"/>
    <property type="match status" value="1"/>
</dbReference>
<dbReference type="InterPro" id="IPR000719">
    <property type="entry name" value="Prot_kinase_dom"/>
</dbReference>
<dbReference type="PROSITE" id="PS50011">
    <property type="entry name" value="PROTEIN_KINASE_DOM"/>
    <property type="match status" value="1"/>
</dbReference>
<dbReference type="SMART" id="SM00220">
    <property type="entry name" value="S_TKc"/>
    <property type="match status" value="1"/>
</dbReference>
<dbReference type="InterPro" id="IPR008271">
    <property type="entry name" value="Ser/Thr_kinase_AS"/>
</dbReference>
<accession>A0AAD7HSV2</accession>
<dbReference type="PANTHER" id="PTHR44329:SF214">
    <property type="entry name" value="PROTEIN KINASE DOMAIN-CONTAINING PROTEIN"/>
    <property type="match status" value="1"/>
</dbReference>
<keyword evidence="3" id="KW-1185">Reference proteome</keyword>
<dbReference type="EMBL" id="JARJLG010000211">
    <property type="protein sequence ID" value="KAJ7727518.1"/>
    <property type="molecule type" value="Genomic_DNA"/>
</dbReference>
<protein>
    <submittedName>
        <fullName evidence="2">Kinase-like protein</fullName>
    </submittedName>
</protein>
<dbReference type="InterPro" id="IPR051681">
    <property type="entry name" value="Ser/Thr_Kinases-Pseudokinases"/>
</dbReference>
<dbReference type="InterPro" id="IPR011009">
    <property type="entry name" value="Kinase-like_dom_sf"/>
</dbReference>
<name>A0AAD7HSV2_9AGAR</name>
<gene>
    <name evidence="2" type="ORF">DFH07DRAFT_689537</name>
</gene>
<dbReference type="InterPro" id="IPR001245">
    <property type="entry name" value="Ser-Thr/Tyr_kinase_cat_dom"/>
</dbReference>
<evidence type="ECO:0000313" key="2">
    <source>
        <dbReference type="EMBL" id="KAJ7727518.1"/>
    </source>
</evidence>
<feature type="non-terminal residue" evidence="2">
    <location>
        <position position="202"/>
    </location>
</feature>
<evidence type="ECO:0000313" key="3">
    <source>
        <dbReference type="Proteomes" id="UP001215280"/>
    </source>
</evidence>
<proteinExistence type="predicted"/>
<dbReference type="GO" id="GO:0005524">
    <property type="term" value="F:ATP binding"/>
    <property type="evidence" value="ECO:0007669"/>
    <property type="project" value="InterPro"/>
</dbReference>